<accession>A0A645BQD8</accession>
<evidence type="ECO:0000313" key="1">
    <source>
        <dbReference type="EMBL" id="MPM66801.1"/>
    </source>
</evidence>
<dbReference type="EMBL" id="VSSQ01021305">
    <property type="protein sequence ID" value="MPM66801.1"/>
    <property type="molecule type" value="Genomic_DNA"/>
</dbReference>
<protein>
    <submittedName>
        <fullName evidence="1">Uncharacterized protein</fullName>
    </submittedName>
</protein>
<sequence length="70" mass="8036">MFAPHDELILSGWNNRTRCIRKTGCVQLTDSLYERALASNRSAIQVEDYVIRGHSIRILCIFEQSSEADH</sequence>
<dbReference type="AlphaFoldDB" id="A0A645BQD8"/>
<proteinExistence type="predicted"/>
<comment type="caution">
    <text evidence="1">The sequence shown here is derived from an EMBL/GenBank/DDBJ whole genome shotgun (WGS) entry which is preliminary data.</text>
</comment>
<reference evidence="1" key="1">
    <citation type="submission" date="2019-08" db="EMBL/GenBank/DDBJ databases">
        <authorList>
            <person name="Kucharzyk K."/>
            <person name="Murdoch R.W."/>
            <person name="Higgins S."/>
            <person name="Loffler F."/>
        </authorList>
    </citation>
    <scope>NUCLEOTIDE SEQUENCE</scope>
</reference>
<gene>
    <name evidence="1" type="ORF">SDC9_113713</name>
</gene>
<organism evidence="1">
    <name type="scientific">bioreactor metagenome</name>
    <dbReference type="NCBI Taxonomy" id="1076179"/>
    <lineage>
        <taxon>unclassified sequences</taxon>
        <taxon>metagenomes</taxon>
        <taxon>ecological metagenomes</taxon>
    </lineage>
</organism>
<name>A0A645BQD8_9ZZZZ</name>